<keyword evidence="2" id="KW-0805">Transcription regulation</keyword>
<keyword evidence="7" id="KW-1185">Reference proteome</keyword>
<sequence>MELHQLQCFINVAETLHFGQAARNLQMSPAAIGRQIKLLEESLGTTLFVRTTRTVELTEDGASLVESARNLLEQVQEITLYFRQRKREKTVSRFRIGAIDSASAGLMPILLKDMKLSNPTTTIQLREDKTIRLLPRLLSGALDLAFVRPPEKYDKRLEFKFLFYESPVLALPIGHILAKSPSISVYQITSEPLIVPDRRVRPHSYDLTMRLFQEAGVRPNIAGIADEKKTILGLVAAGLGIAIVPRWTAQVVDPCVSIVPLEVRGNSEIGQLPLAAAWLRSSRDPVRDTILNMLISNLGKYSCGA</sequence>
<proteinExistence type="inferred from homology"/>
<evidence type="ECO:0000313" key="6">
    <source>
        <dbReference type="EMBL" id="GEN65291.1"/>
    </source>
</evidence>
<evidence type="ECO:0000256" key="3">
    <source>
        <dbReference type="ARBA" id="ARBA00023125"/>
    </source>
</evidence>
<dbReference type="Pfam" id="PF03466">
    <property type="entry name" value="LysR_substrate"/>
    <property type="match status" value="1"/>
</dbReference>
<evidence type="ECO:0000256" key="2">
    <source>
        <dbReference type="ARBA" id="ARBA00023015"/>
    </source>
</evidence>
<dbReference type="SUPFAM" id="SSF46785">
    <property type="entry name" value="Winged helix' DNA-binding domain"/>
    <property type="match status" value="1"/>
</dbReference>
<evidence type="ECO:0000256" key="1">
    <source>
        <dbReference type="ARBA" id="ARBA00009437"/>
    </source>
</evidence>
<accession>A0A511XQQ1</accession>
<dbReference type="InterPro" id="IPR000847">
    <property type="entry name" value="LysR_HTH_N"/>
</dbReference>
<dbReference type="GO" id="GO:0003677">
    <property type="term" value="F:DNA binding"/>
    <property type="evidence" value="ECO:0007669"/>
    <property type="project" value="UniProtKB-KW"/>
</dbReference>
<keyword evidence="4" id="KW-0804">Transcription</keyword>
<reference evidence="6 7" key="1">
    <citation type="submission" date="2019-07" db="EMBL/GenBank/DDBJ databases">
        <title>Whole genome shotgun sequence of Acetobacter oeni NBRC 105207.</title>
        <authorList>
            <person name="Hosoyama A."/>
            <person name="Uohara A."/>
            <person name="Ohji S."/>
            <person name="Ichikawa N."/>
        </authorList>
    </citation>
    <scope>NUCLEOTIDE SEQUENCE [LARGE SCALE GENOMIC DNA]</scope>
    <source>
        <strain evidence="6 7">NBRC 105207</strain>
    </source>
</reference>
<evidence type="ECO:0000313" key="7">
    <source>
        <dbReference type="Proteomes" id="UP000321746"/>
    </source>
</evidence>
<evidence type="ECO:0000256" key="4">
    <source>
        <dbReference type="ARBA" id="ARBA00023163"/>
    </source>
</evidence>
<organism evidence="6 7">
    <name type="scientific">Acetobacter oeni</name>
    <dbReference type="NCBI Taxonomy" id="304077"/>
    <lineage>
        <taxon>Bacteria</taxon>
        <taxon>Pseudomonadati</taxon>
        <taxon>Pseudomonadota</taxon>
        <taxon>Alphaproteobacteria</taxon>
        <taxon>Acetobacterales</taxon>
        <taxon>Acetobacteraceae</taxon>
        <taxon>Acetobacter</taxon>
    </lineage>
</organism>
<evidence type="ECO:0000259" key="5">
    <source>
        <dbReference type="PROSITE" id="PS50931"/>
    </source>
</evidence>
<dbReference type="PRINTS" id="PR00039">
    <property type="entry name" value="HTHLYSR"/>
</dbReference>
<dbReference type="CDD" id="cd08414">
    <property type="entry name" value="PBP2_LTTR_aromatics_like"/>
    <property type="match status" value="1"/>
</dbReference>
<dbReference type="PANTHER" id="PTHR30346">
    <property type="entry name" value="TRANSCRIPTIONAL DUAL REGULATOR HCAR-RELATED"/>
    <property type="match status" value="1"/>
</dbReference>
<feature type="domain" description="HTH lysR-type" evidence="5">
    <location>
        <begin position="1"/>
        <end position="58"/>
    </location>
</feature>
<dbReference type="RefSeq" id="WP_146892919.1">
    <property type="nucleotide sequence ID" value="NZ_BJYG01000086.1"/>
</dbReference>
<dbReference type="SUPFAM" id="SSF53850">
    <property type="entry name" value="Periplasmic binding protein-like II"/>
    <property type="match status" value="1"/>
</dbReference>
<dbReference type="GO" id="GO:0003700">
    <property type="term" value="F:DNA-binding transcription factor activity"/>
    <property type="evidence" value="ECO:0007669"/>
    <property type="project" value="InterPro"/>
</dbReference>
<dbReference type="InterPro" id="IPR036390">
    <property type="entry name" value="WH_DNA-bd_sf"/>
</dbReference>
<dbReference type="PROSITE" id="PS50931">
    <property type="entry name" value="HTH_LYSR"/>
    <property type="match status" value="1"/>
</dbReference>
<dbReference type="PANTHER" id="PTHR30346:SF0">
    <property type="entry name" value="HCA OPERON TRANSCRIPTIONAL ACTIVATOR HCAR"/>
    <property type="match status" value="1"/>
</dbReference>
<name>A0A511XQQ1_9PROT</name>
<keyword evidence="3" id="KW-0238">DNA-binding</keyword>
<dbReference type="FunFam" id="1.10.10.10:FF:000001">
    <property type="entry name" value="LysR family transcriptional regulator"/>
    <property type="match status" value="1"/>
</dbReference>
<dbReference type="EMBL" id="BJYG01000086">
    <property type="protein sequence ID" value="GEN65291.1"/>
    <property type="molecule type" value="Genomic_DNA"/>
</dbReference>
<comment type="caution">
    <text evidence="6">The sequence shown here is derived from an EMBL/GenBank/DDBJ whole genome shotgun (WGS) entry which is preliminary data.</text>
</comment>
<dbReference type="AlphaFoldDB" id="A0A511XQQ1"/>
<dbReference type="Gene3D" id="3.40.190.10">
    <property type="entry name" value="Periplasmic binding protein-like II"/>
    <property type="match status" value="2"/>
</dbReference>
<protein>
    <submittedName>
        <fullName evidence="6">LysR family transcriptional regulator</fullName>
    </submittedName>
</protein>
<dbReference type="GO" id="GO:0032993">
    <property type="term" value="C:protein-DNA complex"/>
    <property type="evidence" value="ECO:0007669"/>
    <property type="project" value="TreeGrafter"/>
</dbReference>
<dbReference type="Pfam" id="PF00126">
    <property type="entry name" value="HTH_1"/>
    <property type="match status" value="1"/>
</dbReference>
<dbReference type="InterPro" id="IPR036388">
    <property type="entry name" value="WH-like_DNA-bd_sf"/>
</dbReference>
<dbReference type="Proteomes" id="UP000321746">
    <property type="component" value="Unassembled WGS sequence"/>
</dbReference>
<dbReference type="InterPro" id="IPR005119">
    <property type="entry name" value="LysR_subst-bd"/>
</dbReference>
<dbReference type="OrthoDB" id="9811588at2"/>
<dbReference type="Gene3D" id="1.10.10.10">
    <property type="entry name" value="Winged helix-like DNA-binding domain superfamily/Winged helix DNA-binding domain"/>
    <property type="match status" value="1"/>
</dbReference>
<gene>
    <name evidence="6" type="ORF">AOE01nite_35150</name>
</gene>
<comment type="similarity">
    <text evidence="1">Belongs to the LysR transcriptional regulatory family.</text>
</comment>